<proteinExistence type="predicted"/>
<gene>
    <name evidence="2" type="ORF">INT46_003126</name>
</gene>
<feature type="region of interest" description="Disordered" evidence="1">
    <location>
        <begin position="82"/>
        <end position="104"/>
    </location>
</feature>
<evidence type="ECO:0000313" key="3">
    <source>
        <dbReference type="Proteomes" id="UP000650833"/>
    </source>
</evidence>
<sequence length="104" mass="12541">MLLSYEKSLACEPHEFPEWRKISSVIVRRLGHLASQKAIKENPNLKFIMDCEDYWPATFLLSTNWSQKVSNFKKIYFQKLENDDEENDEDEEEYWGEEEEDEEE</sequence>
<reference evidence="2" key="1">
    <citation type="submission" date="2020-12" db="EMBL/GenBank/DDBJ databases">
        <title>Metabolic potential, ecology and presence of endohyphal bacteria is reflected in genomic diversity of Mucoromycotina.</title>
        <authorList>
            <person name="Muszewska A."/>
            <person name="Okrasinska A."/>
            <person name="Steczkiewicz K."/>
            <person name="Drgas O."/>
            <person name="Orlowska M."/>
            <person name="Perlinska-Lenart U."/>
            <person name="Aleksandrzak-Piekarczyk T."/>
            <person name="Szatraj K."/>
            <person name="Zielenkiewicz U."/>
            <person name="Pilsyk S."/>
            <person name="Malc E."/>
            <person name="Mieczkowski P."/>
            <person name="Kruszewska J.S."/>
            <person name="Biernat P."/>
            <person name="Pawlowska J."/>
        </authorList>
    </citation>
    <scope>NUCLEOTIDE SEQUENCE</scope>
    <source>
        <strain evidence="2">CBS 226.32</strain>
    </source>
</reference>
<comment type="caution">
    <text evidence="2">The sequence shown here is derived from an EMBL/GenBank/DDBJ whole genome shotgun (WGS) entry which is preliminary data.</text>
</comment>
<accession>A0A8H7QZL3</accession>
<evidence type="ECO:0000256" key="1">
    <source>
        <dbReference type="SAM" id="MobiDB-lite"/>
    </source>
</evidence>
<dbReference type="AlphaFoldDB" id="A0A8H7QZL3"/>
<dbReference type="EMBL" id="JAEPRC010000275">
    <property type="protein sequence ID" value="KAG2201734.1"/>
    <property type="molecule type" value="Genomic_DNA"/>
</dbReference>
<evidence type="ECO:0000313" key="2">
    <source>
        <dbReference type="EMBL" id="KAG2201734.1"/>
    </source>
</evidence>
<dbReference type="Proteomes" id="UP000650833">
    <property type="component" value="Unassembled WGS sequence"/>
</dbReference>
<organism evidence="2 3">
    <name type="scientific">Mucor plumbeus</name>
    <dbReference type="NCBI Taxonomy" id="97098"/>
    <lineage>
        <taxon>Eukaryota</taxon>
        <taxon>Fungi</taxon>
        <taxon>Fungi incertae sedis</taxon>
        <taxon>Mucoromycota</taxon>
        <taxon>Mucoromycotina</taxon>
        <taxon>Mucoromycetes</taxon>
        <taxon>Mucorales</taxon>
        <taxon>Mucorineae</taxon>
        <taxon>Mucoraceae</taxon>
        <taxon>Mucor</taxon>
    </lineage>
</organism>
<protein>
    <submittedName>
        <fullName evidence="2">Uncharacterized protein</fullName>
    </submittedName>
</protein>
<keyword evidence="3" id="KW-1185">Reference proteome</keyword>
<name>A0A8H7QZL3_9FUNG</name>